<organism evidence="2 3">
    <name type="scientific">Geodia barretti</name>
    <name type="common">Barrett's horny sponge</name>
    <dbReference type="NCBI Taxonomy" id="519541"/>
    <lineage>
        <taxon>Eukaryota</taxon>
        <taxon>Metazoa</taxon>
        <taxon>Porifera</taxon>
        <taxon>Demospongiae</taxon>
        <taxon>Heteroscleromorpha</taxon>
        <taxon>Tetractinellida</taxon>
        <taxon>Astrophorina</taxon>
        <taxon>Geodiidae</taxon>
        <taxon>Geodia</taxon>
    </lineage>
</organism>
<comment type="caution">
    <text evidence="2">The sequence shown here is derived from an EMBL/GenBank/DDBJ whole genome shotgun (WGS) entry which is preliminary data.</text>
</comment>
<gene>
    <name evidence="2" type="ORF">GBAR_LOCUS9039</name>
</gene>
<dbReference type="EMBL" id="CASHTH010001365">
    <property type="protein sequence ID" value="CAI8014484.1"/>
    <property type="molecule type" value="Genomic_DNA"/>
</dbReference>
<evidence type="ECO:0000313" key="2">
    <source>
        <dbReference type="EMBL" id="CAI8014484.1"/>
    </source>
</evidence>
<dbReference type="AlphaFoldDB" id="A0AA35WBK3"/>
<proteinExistence type="predicted"/>
<evidence type="ECO:0000313" key="3">
    <source>
        <dbReference type="Proteomes" id="UP001174909"/>
    </source>
</evidence>
<feature type="compositionally biased region" description="Low complexity" evidence="1">
    <location>
        <begin position="24"/>
        <end position="34"/>
    </location>
</feature>
<evidence type="ECO:0000256" key="1">
    <source>
        <dbReference type="SAM" id="MobiDB-lite"/>
    </source>
</evidence>
<name>A0AA35WBK3_GEOBA</name>
<accession>A0AA35WBK3</accession>
<reference evidence="2" key="1">
    <citation type="submission" date="2023-03" db="EMBL/GenBank/DDBJ databases">
        <authorList>
            <person name="Steffen K."/>
            <person name="Cardenas P."/>
        </authorList>
    </citation>
    <scope>NUCLEOTIDE SEQUENCE</scope>
</reference>
<keyword evidence="3" id="KW-1185">Reference proteome</keyword>
<protein>
    <submittedName>
        <fullName evidence="2">Uncharacterized protein</fullName>
    </submittedName>
</protein>
<sequence>MSQHHNLPEVSSRIQQEQSHDYSSIHPSSSSLPPFDLHPQTHRGT</sequence>
<dbReference type="Proteomes" id="UP001174909">
    <property type="component" value="Unassembled WGS sequence"/>
</dbReference>
<feature type="region of interest" description="Disordered" evidence="1">
    <location>
        <begin position="1"/>
        <end position="45"/>
    </location>
</feature>